<gene>
    <name evidence="1" type="ORF">ACI1P1_29105</name>
</gene>
<name>A0ACC7P5M1_9BACL</name>
<accession>A0ACC7P5M1</accession>
<evidence type="ECO:0000313" key="2">
    <source>
        <dbReference type="Proteomes" id="UP001631969"/>
    </source>
</evidence>
<dbReference type="EMBL" id="JBJURJ010000029">
    <property type="protein sequence ID" value="MFM9332361.1"/>
    <property type="molecule type" value="Genomic_DNA"/>
</dbReference>
<proteinExistence type="predicted"/>
<evidence type="ECO:0000313" key="1">
    <source>
        <dbReference type="EMBL" id="MFM9332361.1"/>
    </source>
</evidence>
<dbReference type="Proteomes" id="UP001631969">
    <property type="component" value="Unassembled WGS sequence"/>
</dbReference>
<sequence length="83" mass="8739">MSYDKVKQAGKLIVGAKQALKAVEAGSVREVFIAKDADPRVTSKMVSQCRKLSVPVTYVESMKQLGKACGIDVGAAVVAAVNE</sequence>
<protein>
    <submittedName>
        <fullName evidence="1">50S ribosomal protein L7ae-like protein</fullName>
    </submittedName>
</protein>
<keyword evidence="2" id="KW-1185">Reference proteome</keyword>
<organism evidence="1 2">
    <name type="scientific">Paenibacillus mesotrionivorans</name>
    <dbReference type="NCBI Taxonomy" id="3160968"/>
    <lineage>
        <taxon>Bacteria</taxon>
        <taxon>Bacillati</taxon>
        <taxon>Bacillota</taxon>
        <taxon>Bacilli</taxon>
        <taxon>Bacillales</taxon>
        <taxon>Paenibacillaceae</taxon>
        <taxon>Paenibacillus</taxon>
    </lineage>
</organism>
<reference evidence="1" key="1">
    <citation type="submission" date="2024-12" db="EMBL/GenBank/DDBJ databases">
        <authorList>
            <person name="Wu N."/>
        </authorList>
    </citation>
    <scope>NUCLEOTIDE SEQUENCE</scope>
    <source>
        <strain evidence="1">P15</strain>
    </source>
</reference>
<comment type="caution">
    <text evidence="1">The sequence shown here is derived from an EMBL/GenBank/DDBJ whole genome shotgun (WGS) entry which is preliminary data.</text>
</comment>